<dbReference type="EMBL" id="JBJKFK010002332">
    <property type="protein sequence ID" value="KAL3311264.1"/>
    <property type="molecule type" value="Genomic_DNA"/>
</dbReference>
<proteinExistence type="predicted"/>
<comment type="caution">
    <text evidence="2">The sequence shown here is derived from an EMBL/GenBank/DDBJ whole genome shotgun (WGS) entry which is preliminary data.</text>
</comment>
<organism evidence="2 3">
    <name type="scientific">Cichlidogyrus casuarinus</name>
    <dbReference type="NCBI Taxonomy" id="1844966"/>
    <lineage>
        <taxon>Eukaryota</taxon>
        <taxon>Metazoa</taxon>
        <taxon>Spiralia</taxon>
        <taxon>Lophotrochozoa</taxon>
        <taxon>Platyhelminthes</taxon>
        <taxon>Monogenea</taxon>
        <taxon>Monopisthocotylea</taxon>
        <taxon>Dactylogyridea</taxon>
        <taxon>Ancyrocephalidae</taxon>
        <taxon>Cichlidogyrus</taxon>
    </lineage>
</organism>
<dbReference type="Proteomes" id="UP001626550">
    <property type="component" value="Unassembled WGS sequence"/>
</dbReference>
<feature type="region of interest" description="Disordered" evidence="1">
    <location>
        <begin position="425"/>
        <end position="461"/>
    </location>
</feature>
<dbReference type="PANTHER" id="PTHR12069:SF0">
    <property type="entry name" value="DNA-DIRECTED RNA POLYMERASE III SUBUNIT RPC5"/>
    <property type="match status" value="1"/>
</dbReference>
<evidence type="ECO:0000256" key="1">
    <source>
        <dbReference type="SAM" id="MobiDB-lite"/>
    </source>
</evidence>
<protein>
    <submittedName>
        <fullName evidence="2">DNA-directed RNA polymerase III subunit RPC5</fullName>
    </submittedName>
</protein>
<dbReference type="InterPro" id="IPR006886">
    <property type="entry name" value="RNA_pol_III_Rpc5"/>
</dbReference>
<accession>A0ABD2PUW9</accession>
<keyword evidence="3" id="KW-1185">Reference proteome</keyword>
<dbReference type="PANTHER" id="PTHR12069">
    <property type="entry name" value="DNA-DIRECTED RNA POLYMERASES III 80 KDA POLYPEPTIDE RNA POLYMERASE III SUBUNIT 5"/>
    <property type="match status" value="1"/>
</dbReference>
<keyword evidence="2" id="KW-0240">DNA-directed RNA polymerase</keyword>
<dbReference type="AlphaFoldDB" id="A0ABD2PUW9"/>
<dbReference type="GO" id="GO:0000428">
    <property type="term" value="C:DNA-directed RNA polymerase complex"/>
    <property type="evidence" value="ECO:0007669"/>
    <property type="project" value="UniProtKB-KW"/>
</dbReference>
<feature type="region of interest" description="Disordered" evidence="1">
    <location>
        <begin position="482"/>
        <end position="540"/>
    </location>
</feature>
<gene>
    <name evidence="2" type="primary">POLR3E</name>
    <name evidence="2" type="ORF">Ciccas_010158</name>
</gene>
<name>A0ABD2PUW9_9PLAT</name>
<reference evidence="2 3" key="1">
    <citation type="submission" date="2024-11" db="EMBL/GenBank/DDBJ databases">
        <title>Adaptive evolution of stress response genes in parasites aligns with host niche diversity.</title>
        <authorList>
            <person name="Hahn C."/>
            <person name="Resl P."/>
        </authorList>
    </citation>
    <scope>NUCLEOTIDE SEQUENCE [LARGE SCALE GENOMIC DNA]</scope>
    <source>
        <strain evidence="2">EGGRZ-B1_66</strain>
        <tissue evidence="2">Body</tissue>
    </source>
</reference>
<feature type="non-terminal residue" evidence="2">
    <location>
        <position position="571"/>
    </location>
</feature>
<evidence type="ECO:0000313" key="3">
    <source>
        <dbReference type="Proteomes" id="UP001626550"/>
    </source>
</evidence>
<keyword evidence="2" id="KW-0804">Transcription</keyword>
<feature type="compositionally biased region" description="Low complexity" evidence="1">
    <location>
        <begin position="482"/>
        <end position="494"/>
    </location>
</feature>
<sequence length="571" mass="65374">MNGKLSLYREEIEALEEYISSKNDSGITLQHLTTIFKQMDDQFICIAANVYTLVETTKMYASEYAKKHRGSSGQNLDQFIFLTETNGQDRPAGEAQLVNLVFQKDESITGPSQRGSSTVMGRAVSRRKTPENDQDLYFMYQQNRAQWRPAAYHKFDPRNEHEARECLLCPPSSMNDHSVVSLSQKDLLEIILKDVQLSSQDCKPEEPESSSEPLNDTIMSVMMKVRVVRFTKLLECLRDKFPLRKQHEINNSASIINSLQNCAVLVNGWWVVKSDLLYPAETFSEHASIPANLMVRARDYIMAVFHRGDHLTRKMVSSITKLPSLEVTDILEKLARKVSVNRKGHANHWEFRLADYEFIKKFPDVVQQQNLAWELRIKQLCSELKLDKFNHGVNKRRRCCSGRLLSESSDLEMIPWAKKRCLSPDERRGLQQQQSLPEGNYKLPRKRTLSLSTAHESPKKGLKEIKSELASESVALANKFSQLSASQPQSPPRSVRFEVSSTQNSPRPRSRLKRSSSTESTDMLSPRSPPIRKFKISSPNPMEVDAEEDFIMQQFHQRKVISLSEFASNSK</sequence>
<evidence type="ECO:0000313" key="2">
    <source>
        <dbReference type="EMBL" id="KAL3311264.1"/>
    </source>
</evidence>
<dbReference type="Gene3D" id="6.10.140.1350">
    <property type="match status" value="1"/>
</dbReference>
<dbReference type="Pfam" id="PF04801">
    <property type="entry name" value="RPC5"/>
    <property type="match status" value="1"/>
</dbReference>